<evidence type="ECO:0000259" key="1">
    <source>
        <dbReference type="Pfam" id="PF13521"/>
    </source>
</evidence>
<dbReference type="Pfam" id="PF13521">
    <property type="entry name" value="AAA_28"/>
    <property type="match status" value="1"/>
</dbReference>
<accession>A0AAW9Q1N2</accession>
<comment type="caution">
    <text evidence="2">The sequence shown here is derived from an EMBL/GenBank/DDBJ whole genome shotgun (WGS) entry which is preliminary data.</text>
</comment>
<protein>
    <submittedName>
        <fullName evidence="2">AAA family ATPase</fullName>
    </submittedName>
</protein>
<dbReference type="AlphaFoldDB" id="A0AAW9Q1N2"/>
<evidence type="ECO:0000313" key="3">
    <source>
        <dbReference type="Proteomes" id="UP001333818"/>
    </source>
</evidence>
<evidence type="ECO:0000313" key="2">
    <source>
        <dbReference type="EMBL" id="MEE3717340.1"/>
    </source>
</evidence>
<dbReference type="Proteomes" id="UP001333818">
    <property type="component" value="Unassembled WGS sequence"/>
</dbReference>
<keyword evidence="3" id="KW-1185">Reference proteome</keyword>
<gene>
    <name evidence="2" type="ORF">V2H45_11320</name>
</gene>
<reference evidence="2" key="1">
    <citation type="submission" date="2024-01" db="EMBL/GenBank/DDBJ databases">
        <title>Bank of Algae and Cyanobacteria of the Azores (BACA) strain genomes.</title>
        <authorList>
            <person name="Luz R."/>
            <person name="Cordeiro R."/>
            <person name="Fonseca A."/>
            <person name="Goncalves V."/>
        </authorList>
    </citation>
    <scope>NUCLEOTIDE SEQUENCE</scope>
    <source>
        <strain evidence="2">BACA0141</strain>
    </source>
</reference>
<organism evidence="2 3">
    <name type="scientific">Tumidithrix elongata BACA0141</name>
    <dbReference type="NCBI Taxonomy" id="2716417"/>
    <lineage>
        <taxon>Bacteria</taxon>
        <taxon>Bacillati</taxon>
        <taxon>Cyanobacteriota</taxon>
        <taxon>Cyanophyceae</taxon>
        <taxon>Pseudanabaenales</taxon>
        <taxon>Pseudanabaenaceae</taxon>
        <taxon>Tumidithrix</taxon>
        <taxon>Tumidithrix elongata</taxon>
    </lineage>
</organism>
<dbReference type="EMBL" id="JAZBJZ010000039">
    <property type="protein sequence ID" value="MEE3717340.1"/>
    <property type="molecule type" value="Genomic_DNA"/>
</dbReference>
<proteinExistence type="predicted"/>
<dbReference type="InterPro" id="IPR038727">
    <property type="entry name" value="NadR/Ttd14_AAA_dom"/>
</dbReference>
<dbReference type="InterPro" id="IPR027417">
    <property type="entry name" value="P-loop_NTPase"/>
</dbReference>
<feature type="domain" description="NadR/Ttd14 AAA" evidence="1">
    <location>
        <begin position="7"/>
        <end position="105"/>
    </location>
</feature>
<dbReference type="RefSeq" id="WP_330483769.1">
    <property type="nucleotide sequence ID" value="NZ_JAZBJZ010000039.1"/>
</dbReference>
<dbReference type="SUPFAM" id="SSF52540">
    <property type="entry name" value="P-loop containing nucleoside triphosphate hydrolases"/>
    <property type="match status" value="1"/>
</dbReference>
<name>A0AAW9Q1N2_9CYAN</name>
<sequence length="199" mass="22439">MNTCMNIGLCGGHRTGKSTLAKAIAARIDRPFVGTTTSQVFQQMGLDPAKPMDFPTRLRVQHQVLLAAEQVWQAEPNPFITDRTPIDMMAYTLADIQGTTEVNFVELEAYMQRCFVSANQFFSQLFIVQPGIPLVYEVGKAALNQAYIEHIHTLVLGLCSDRRLTCQFYCLERQVTDLEERIQTILTVFESLSDCQPTK</sequence>
<dbReference type="Gene3D" id="3.40.50.300">
    <property type="entry name" value="P-loop containing nucleotide triphosphate hydrolases"/>
    <property type="match status" value="1"/>
</dbReference>